<evidence type="ECO:0000313" key="9">
    <source>
        <dbReference type="RefSeq" id="XP_019708299.1"/>
    </source>
</evidence>
<dbReference type="RefSeq" id="XP_019708299.1">
    <property type="nucleotide sequence ID" value="XM_019852740.1"/>
</dbReference>
<sequence>PASTPAEIASLVRLSNPTVAFAVSSTAAALPRHLPTFLLDSPEFHSFLTSTATSTATRAAEVRQSDVAAILFSSGTTGQVKAVKLTHRSFIALAAAVYAMRREGPPKAMLLAAPMFHMMGFVLALKGVVLLTTTVLMGGNRAGATEMLRAAAQYKVTEITAAPPVVVAMGRPEVVAGLDLSALERVVCGGAPLHPASAERFMARFPRVKLSQGYGLTEGGGVSLSIGPDECSNVRSAGRLHYNVEAKIVDTVTGEALSVGQEGELWIRGPAVMKGYVGDDEANASTFDSDGWLKTGDLCYFDHDSFLYIVDRLKELIKYKAYQVAPAELELLLQSLPEIMEAAVVPYPHEEAGQIPMAFVVRQPGSNLSEAEIIDFVAKKVAPYKKIRKVAFVDSIPKSATGKILRRELSKQALSSSISRL</sequence>
<keyword evidence="4" id="KW-0547">Nucleotide-binding</keyword>
<comment type="similarity">
    <text evidence="1">Belongs to the ATP-dependent AMP-binding enzyme family.</text>
</comment>
<proteinExistence type="inferred from homology"/>
<dbReference type="Pfam" id="PF00501">
    <property type="entry name" value="AMP-binding"/>
    <property type="match status" value="1"/>
</dbReference>
<dbReference type="Proteomes" id="UP000504607">
    <property type="component" value="Chromosome 9"/>
</dbReference>
<dbReference type="GO" id="GO:0005524">
    <property type="term" value="F:ATP binding"/>
    <property type="evidence" value="ECO:0007669"/>
    <property type="project" value="UniProtKB-KW"/>
</dbReference>
<evidence type="ECO:0000256" key="4">
    <source>
        <dbReference type="ARBA" id="ARBA00022840"/>
    </source>
</evidence>
<dbReference type="FunCoup" id="A0A6J0PMJ7">
    <property type="interactions" value="970"/>
</dbReference>
<dbReference type="AlphaFoldDB" id="A0A6J0PMJ7"/>
<dbReference type="SUPFAM" id="SSF56801">
    <property type="entry name" value="Acetyl-CoA synthetase-like"/>
    <property type="match status" value="1"/>
</dbReference>
<dbReference type="GO" id="GO:0009698">
    <property type="term" value="P:phenylpropanoid metabolic process"/>
    <property type="evidence" value="ECO:0007669"/>
    <property type="project" value="UniProtKB-ARBA"/>
</dbReference>
<dbReference type="OrthoDB" id="10253869at2759"/>
<evidence type="ECO:0000259" key="7">
    <source>
        <dbReference type="Pfam" id="PF13193"/>
    </source>
</evidence>
<accession>A0A6J0PMJ7</accession>
<dbReference type="InterPro" id="IPR045851">
    <property type="entry name" value="AMP-bd_C_sf"/>
</dbReference>
<dbReference type="GeneID" id="109506240"/>
<name>A0A6J0PMJ7_ELAGV</name>
<gene>
    <name evidence="9" type="primary">LOC109506240</name>
</gene>
<keyword evidence="8" id="KW-1185">Reference proteome</keyword>
<dbReference type="InterPro" id="IPR020845">
    <property type="entry name" value="AMP-binding_CS"/>
</dbReference>
<keyword evidence="4" id="KW-0067">ATP-binding</keyword>
<feature type="domain" description="AMP-dependent synthetase/ligase" evidence="6">
    <location>
        <begin position="1"/>
        <end position="276"/>
    </location>
</feature>
<dbReference type="PANTHER" id="PTHR24096">
    <property type="entry name" value="LONG-CHAIN-FATTY-ACID--COA LIGASE"/>
    <property type="match status" value="1"/>
</dbReference>
<organism evidence="8 9">
    <name type="scientific">Elaeis guineensis var. tenera</name>
    <name type="common">Oil palm</name>
    <dbReference type="NCBI Taxonomy" id="51953"/>
    <lineage>
        <taxon>Eukaryota</taxon>
        <taxon>Viridiplantae</taxon>
        <taxon>Streptophyta</taxon>
        <taxon>Embryophyta</taxon>
        <taxon>Tracheophyta</taxon>
        <taxon>Spermatophyta</taxon>
        <taxon>Magnoliopsida</taxon>
        <taxon>Liliopsida</taxon>
        <taxon>Arecaceae</taxon>
        <taxon>Arecoideae</taxon>
        <taxon>Cocoseae</taxon>
        <taxon>Elaeidinae</taxon>
        <taxon>Elaeis</taxon>
    </lineage>
</organism>
<dbReference type="InParanoid" id="A0A6J0PMJ7"/>
<dbReference type="PROSITE" id="PS00455">
    <property type="entry name" value="AMP_BINDING"/>
    <property type="match status" value="1"/>
</dbReference>
<evidence type="ECO:0000256" key="1">
    <source>
        <dbReference type="ARBA" id="ARBA00006432"/>
    </source>
</evidence>
<dbReference type="FunFam" id="3.30.300.30:FF:000007">
    <property type="entry name" value="4-coumarate--CoA ligase 2"/>
    <property type="match status" value="1"/>
</dbReference>
<dbReference type="Pfam" id="PF13193">
    <property type="entry name" value="AMP-binding_C"/>
    <property type="match status" value="1"/>
</dbReference>
<dbReference type="GO" id="GO:0106290">
    <property type="term" value="F:trans-cinnamate-CoA ligase activity"/>
    <property type="evidence" value="ECO:0007669"/>
    <property type="project" value="UniProtKB-ARBA"/>
</dbReference>
<dbReference type="EC" id="6.2.1.12" evidence="2"/>
<feature type="domain" description="AMP-binding enzyme C-terminal" evidence="7">
    <location>
        <begin position="328"/>
        <end position="403"/>
    </location>
</feature>
<protein>
    <recommendedName>
        <fullName evidence="2">4-coumarate--CoA ligase</fullName>
        <ecNumber evidence="2">6.2.1.12</ecNumber>
    </recommendedName>
</protein>
<comment type="catalytic activity">
    <reaction evidence="5">
        <text>(E)-4-coumarate + ATP + CoA = (E)-4-coumaroyl-CoA + AMP + diphosphate</text>
        <dbReference type="Rhea" id="RHEA:19641"/>
        <dbReference type="ChEBI" id="CHEBI:12876"/>
        <dbReference type="ChEBI" id="CHEBI:30616"/>
        <dbReference type="ChEBI" id="CHEBI:33019"/>
        <dbReference type="ChEBI" id="CHEBI:57287"/>
        <dbReference type="ChEBI" id="CHEBI:85008"/>
        <dbReference type="ChEBI" id="CHEBI:456215"/>
        <dbReference type="EC" id="6.2.1.12"/>
    </reaction>
    <physiologicalReaction direction="left-to-right" evidence="5">
        <dbReference type="Rhea" id="RHEA:19642"/>
    </physiologicalReaction>
</comment>
<evidence type="ECO:0000259" key="6">
    <source>
        <dbReference type="Pfam" id="PF00501"/>
    </source>
</evidence>
<evidence type="ECO:0000256" key="3">
    <source>
        <dbReference type="ARBA" id="ARBA00022598"/>
    </source>
</evidence>
<dbReference type="Gene3D" id="3.40.50.12780">
    <property type="entry name" value="N-terminal domain of ligase-like"/>
    <property type="match status" value="1"/>
</dbReference>
<reference evidence="9" key="1">
    <citation type="submission" date="2025-08" db="UniProtKB">
        <authorList>
            <consortium name="RefSeq"/>
        </authorList>
    </citation>
    <scope>IDENTIFICATION</scope>
</reference>
<feature type="non-terminal residue" evidence="9">
    <location>
        <position position="1"/>
    </location>
</feature>
<dbReference type="InterPro" id="IPR042099">
    <property type="entry name" value="ANL_N_sf"/>
</dbReference>
<evidence type="ECO:0000256" key="2">
    <source>
        <dbReference type="ARBA" id="ARBA00012959"/>
    </source>
</evidence>
<dbReference type="Gene3D" id="3.30.300.30">
    <property type="match status" value="1"/>
</dbReference>
<dbReference type="InterPro" id="IPR000873">
    <property type="entry name" value="AMP-dep_synth/lig_dom"/>
</dbReference>
<keyword evidence="3" id="KW-0436">Ligase</keyword>
<dbReference type="KEGG" id="egu:109506240"/>
<dbReference type="PANTHER" id="PTHR24096:SF377">
    <property type="entry name" value="4-COUMARATE--COA LIGASE-LIKE 7"/>
    <property type="match status" value="1"/>
</dbReference>
<evidence type="ECO:0000313" key="8">
    <source>
        <dbReference type="Proteomes" id="UP000504607"/>
    </source>
</evidence>
<evidence type="ECO:0000256" key="5">
    <source>
        <dbReference type="ARBA" id="ARBA00034252"/>
    </source>
</evidence>
<dbReference type="GO" id="GO:0016207">
    <property type="term" value="F:4-coumarate-CoA ligase activity"/>
    <property type="evidence" value="ECO:0007669"/>
    <property type="project" value="UniProtKB-EC"/>
</dbReference>
<dbReference type="InterPro" id="IPR025110">
    <property type="entry name" value="AMP-bd_C"/>
</dbReference>